<dbReference type="GO" id="GO:0006354">
    <property type="term" value="P:DNA-templated transcription elongation"/>
    <property type="evidence" value="ECO:0007669"/>
    <property type="project" value="UniProtKB-UniRule"/>
</dbReference>
<dbReference type="InterPro" id="IPR014722">
    <property type="entry name" value="Rib_uL2_dom2"/>
</dbReference>
<dbReference type="CDD" id="cd09891">
    <property type="entry name" value="NGN_Bact_1"/>
    <property type="match status" value="1"/>
</dbReference>
<dbReference type="PANTHER" id="PTHR30265">
    <property type="entry name" value="RHO-INTERACTING TRANSCRIPTION TERMINATION FACTOR NUSG"/>
    <property type="match status" value="1"/>
</dbReference>
<organism evidence="8 9">
    <name type="scientific">Mycoplasmopsis columboralis</name>
    <dbReference type="NCBI Taxonomy" id="171282"/>
    <lineage>
        <taxon>Bacteria</taxon>
        <taxon>Bacillati</taxon>
        <taxon>Mycoplasmatota</taxon>
        <taxon>Mycoplasmoidales</taxon>
        <taxon>Metamycoplasmataceae</taxon>
        <taxon>Mycoplasmopsis</taxon>
    </lineage>
</organism>
<evidence type="ECO:0000313" key="8">
    <source>
        <dbReference type="EMBL" id="VEU75893.1"/>
    </source>
</evidence>
<keyword evidence="1 5" id="KW-0806">Transcription termination</keyword>
<evidence type="ECO:0000256" key="3">
    <source>
        <dbReference type="ARBA" id="ARBA00023015"/>
    </source>
</evidence>
<dbReference type="SMART" id="SM00738">
    <property type="entry name" value="NGN"/>
    <property type="match status" value="1"/>
</dbReference>
<evidence type="ECO:0000256" key="5">
    <source>
        <dbReference type="HAMAP-Rule" id="MF_00948"/>
    </source>
</evidence>
<keyword evidence="3 5" id="KW-0805">Transcription regulation</keyword>
<dbReference type="HAMAP" id="MF_00948">
    <property type="entry name" value="NusG"/>
    <property type="match status" value="1"/>
</dbReference>
<evidence type="ECO:0000256" key="4">
    <source>
        <dbReference type="ARBA" id="ARBA00023163"/>
    </source>
</evidence>
<dbReference type="SUPFAM" id="SSF50104">
    <property type="entry name" value="Translation proteins SH3-like domain"/>
    <property type="match status" value="1"/>
</dbReference>
<comment type="function">
    <text evidence="5">Participates in transcription elongation, termination and antitermination.</text>
</comment>
<sequence>MEKFNWYMVSTISGKEDLVVEALRNRIIAEEVSEQFDANATEDGAFKIFKKPTLTAKELEKKLNGDMYKIKWVNMYPGYIFIKMDMTDKAWYVVRNTQYVTGLVGSSGKGAKPTPVTQREINKSLIKEKEALADFETNKNYFAFKVGDVVVFQDTAYKGTEGTIKSISSDSNMAEVVVETFGKNVVIETSIENLRPYTQNDN</sequence>
<keyword evidence="9" id="KW-1185">Reference proteome</keyword>
<comment type="similarity">
    <text evidence="5">Belongs to the NusG family.</text>
</comment>
<dbReference type="NCBIfam" id="TIGR01956">
    <property type="entry name" value="NusG_myco"/>
    <property type="match status" value="1"/>
</dbReference>
<dbReference type="GO" id="GO:0006353">
    <property type="term" value="P:DNA-templated transcription termination"/>
    <property type="evidence" value="ECO:0007669"/>
    <property type="project" value="UniProtKB-UniRule"/>
</dbReference>
<evidence type="ECO:0000256" key="2">
    <source>
        <dbReference type="ARBA" id="ARBA00022814"/>
    </source>
</evidence>
<keyword evidence="2 5" id="KW-0889">Transcription antitermination</keyword>
<dbReference type="Pfam" id="PF02357">
    <property type="entry name" value="NusG"/>
    <property type="match status" value="1"/>
</dbReference>
<dbReference type="PANTHER" id="PTHR30265:SF2">
    <property type="entry name" value="TRANSCRIPTION TERMINATION_ANTITERMINATION PROTEIN NUSG"/>
    <property type="match status" value="1"/>
</dbReference>
<dbReference type="GO" id="GO:0031564">
    <property type="term" value="P:transcription antitermination"/>
    <property type="evidence" value="ECO:0007669"/>
    <property type="project" value="UniProtKB-UniRule"/>
</dbReference>
<dbReference type="InterPro" id="IPR047050">
    <property type="entry name" value="NGN"/>
</dbReference>
<gene>
    <name evidence="5 8" type="primary">nusG</name>
    <name evidence="8" type="ORF">NCTC10179_00049</name>
</gene>
<proteinExistence type="inferred from homology"/>
<name>A0A449B5L4_9BACT</name>
<dbReference type="KEGG" id="mcou:NCTC10179_00049"/>
<dbReference type="AlphaFoldDB" id="A0A449B5L4"/>
<dbReference type="Gene3D" id="2.30.30.30">
    <property type="match status" value="1"/>
</dbReference>
<dbReference type="InterPro" id="IPR001062">
    <property type="entry name" value="Transcrpt_antiterm_NusG"/>
</dbReference>
<dbReference type="InterPro" id="IPR006645">
    <property type="entry name" value="NGN-like_dom"/>
</dbReference>
<evidence type="ECO:0000256" key="1">
    <source>
        <dbReference type="ARBA" id="ARBA00022472"/>
    </source>
</evidence>
<dbReference type="Proteomes" id="UP000289497">
    <property type="component" value="Chromosome"/>
</dbReference>
<dbReference type="InterPro" id="IPR008991">
    <property type="entry name" value="Translation_prot_SH3-like_sf"/>
</dbReference>
<dbReference type="SUPFAM" id="SSF82679">
    <property type="entry name" value="N-utilization substance G protein NusG, N-terminal domain"/>
    <property type="match status" value="1"/>
</dbReference>
<dbReference type="GO" id="GO:0032784">
    <property type="term" value="P:regulation of DNA-templated transcription elongation"/>
    <property type="evidence" value="ECO:0007669"/>
    <property type="project" value="InterPro"/>
</dbReference>
<feature type="domain" description="NusG-like N-terminal" evidence="7">
    <location>
        <begin position="3"/>
        <end position="128"/>
    </location>
</feature>
<accession>A0A449B5L4</accession>
<dbReference type="CDD" id="cd06091">
    <property type="entry name" value="KOW_NusG"/>
    <property type="match status" value="1"/>
</dbReference>
<dbReference type="GO" id="GO:0005829">
    <property type="term" value="C:cytosol"/>
    <property type="evidence" value="ECO:0007669"/>
    <property type="project" value="TreeGrafter"/>
</dbReference>
<dbReference type="InterPro" id="IPR043425">
    <property type="entry name" value="NusG-like"/>
</dbReference>
<evidence type="ECO:0000259" key="7">
    <source>
        <dbReference type="SMART" id="SM00738"/>
    </source>
</evidence>
<protein>
    <recommendedName>
        <fullName evidence="5 6">Transcription termination/antitermination protein NusG</fullName>
    </recommendedName>
</protein>
<dbReference type="InterPro" id="IPR010216">
    <property type="entry name" value="Transcrpt_antiterm_NusG_myco"/>
</dbReference>
<dbReference type="OrthoDB" id="9809075at2"/>
<dbReference type="InterPro" id="IPR036735">
    <property type="entry name" value="NGN_dom_sf"/>
</dbReference>
<dbReference type="RefSeq" id="WP_036434086.1">
    <property type="nucleotide sequence ID" value="NZ_LR215039.1"/>
</dbReference>
<reference evidence="8 9" key="1">
    <citation type="submission" date="2019-01" db="EMBL/GenBank/DDBJ databases">
        <authorList>
            <consortium name="Pathogen Informatics"/>
        </authorList>
    </citation>
    <scope>NUCLEOTIDE SEQUENCE [LARGE SCALE GENOMIC DNA]</scope>
    <source>
        <strain evidence="8 9">NCTC10179</strain>
    </source>
</reference>
<keyword evidence="4 5" id="KW-0804">Transcription</keyword>
<dbReference type="Gene3D" id="3.30.70.940">
    <property type="entry name" value="NusG, N-terminal domain"/>
    <property type="match status" value="1"/>
</dbReference>
<dbReference type="EMBL" id="LR215039">
    <property type="protein sequence ID" value="VEU75893.1"/>
    <property type="molecule type" value="Genomic_DNA"/>
</dbReference>
<evidence type="ECO:0000256" key="6">
    <source>
        <dbReference type="NCBIfam" id="TIGR01956"/>
    </source>
</evidence>
<evidence type="ECO:0000313" key="9">
    <source>
        <dbReference type="Proteomes" id="UP000289497"/>
    </source>
</evidence>